<organism evidence="4 5">
    <name type="scientific">Sporomusa silvacetica DSM 10669</name>
    <dbReference type="NCBI Taxonomy" id="1123289"/>
    <lineage>
        <taxon>Bacteria</taxon>
        <taxon>Bacillati</taxon>
        <taxon>Bacillota</taxon>
        <taxon>Negativicutes</taxon>
        <taxon>Selenomonadales</taxon>
        <taxon>Sporomusaceae</taxon>
        <taxon>Sporomusa</taxon>
    </lineage>
</organism>
<evidence type="ECO:0000256" key="2">
    <source>
        <dbReference type="PROSITE-ProRule" id="PRU00284"/>
    </source>
</evidence>
<keyword evidence="5" id="KW-1185">Reference proteome</keyword>
<feature type="domain" description="Methyl-accepting transducer" evidence="3">
    <location>
        <begin position="149"/>
        <end position="283"/>
    </location>
</feature>
<proteinExistence type="predicted"/>
<evidence type="ECO:0000313" key="4">
    <source>
        <dbReference type="EMBL" id="XFO64565.1"/>
    </source>
</evidence>
<name>A0ABZ3IFV9_9FIRM</name>
<dbReference type="PANTHER" id="PTHR32089:SF112">
    <property type="entry name" value="LYSOZYME-LIKE PROTEIN-RELATED"/>
    <property type="match status" value="1"/>
</dbReference>
<dbReference type="InterPro" id="IPR004089">
    <property type="entry name" value="MCPsignal_dom"/>
</dbReference>
<dbReference type="Pfam" id="PF00015">
    <property type="entry name" value="MCPsignal"/>
    <property type="match status" value="1"/>
</dbReference>
<evidence type="ECO:0000259" key="3">
    <source>
        <dbReference type="PROSITE" id="PS50111"/>
    </source>
</evidence>
<dbReference type="SMART" id="SM00283">
    <property type="entry name" value="MA"/>
    <property type="match status" value="1"/>
</dbReference>
<dbReference type="EMBL" id="CP155573">
    <property type="protein sequence ID" value="XFO64565.1"/>
    <property type="molecule type" value="Genomic_DNA"/>
</dbReference>
<protein>
    <submittedName>
        <fullName evidence="4">Sensory transducer protein YfmS</fullName>
    </submittedName>
</protein>
<dbReference type="PROSITE" id="PS50111">
    <property type="entry name" value="CHEMOTAXIS_TRANSDUC_2"/>
    <property type="match status" value="1"/>
</dbReference>
<gene>
    <name evidence="4" type="primary">yfmS_2</name>
    <name evidence="4" type="ORF">SPSIL_006670</name>
</gene>
<sequence length="283" mass="31188">MDYEKYFQEELSDEEILRSFAVVIPFMNDMVRDDMAFGLSDLTKYIAYSAAETFELNVKYGNEPVDAVKECLRTGKIQIIDIPEHVLGTAMKAVIKPIRNAKGEIIGSLSNGIAMGEVIRLLTNIRVLSESIGQVSHNMTQLTQSSVDLAATAQKSAQLTEEAREAAKLTDEVLNLIRDVANETNLLGLNASIEAAHAGEQGRCFSVVAEEIRLLAKQTKESVKHIKTIIDRIDKSIQDISKAVEETAATSEEQAATNQEISANLASIEDHVRDLNEFSKKFA</sequence>
<dbReference type="Proteomes" id="UP000216752">
    <property type="component" value="Chromosome"/>
</dbReference>
<dbReference type="RefSeq" id="WP_094606006.1">
    <property type="nucleotide sequence ID" value="NZ_CP155573.1"/>
</dbReference>
<reference evidence="4" key="1">
    <citation type="submission" date="2024-05" db="EMBL/GenBank/DDBJ databases">
        <title>Isolation and characterization of Sporomusa carbonis sp. nov., a carboxydotrophic hydrogenogen in the genus of Sporomusa isolated from a charcoal burning pile.</title>
        <authorList>
            <person name="Boeer T."/>
            <person name="Rosenbaum F."/>
            <person name="Eysell L."/>
            <person name="Mueller V."/>
            <person name="Daniel R."/>
            <person name="Poehlein A."/>
        </authorList>
    </citation>
    <scope>NUCLEOTIDE SEQUENCE [LARGE SCALE GENOMIC DNA]</scope>
    <source>
        <strain evidence="4">DSM 10669</strain>
    </source>
</reference>
<dbReference type="PANTHER" id="PTHR32089">
    <property type="entry name" value="METHYL-ACCEPTING CHEMOTAXIS PROTEIN MCPB"/>
    <property type="match status" value="1"/>
</dbReference>
<evidence type="ECO:0000313" key="5">
    <source>
        <dbReference type="Proteomes" id="UP000216752"/>
    </source>
</evidence>
<dbReference type="Gene3D" id="1.10.287.950">
    <property type="entry name" value="Methyl-accepting chemotaxis protein"/>
    <property type="match status" value="1"/>
</dbReference>
<evidence type="ECO:0000256" key="1">
    <source>
        <dbReference type="ARBA" id="ARBA00023224"/>
    </source>
</evidence>
<dbReference type="SUPFAM" id="SSF58104">
    <property type="entry name" value="Methyl-accepting chemotaxis protein (MCP) signaling domain"/>
    <property type="match status" value="1"/>
</dbReference>
<keyword evidence="1 2" id="KW-0807">Transducer</keyword>
<accession>A0ABZ3IFV9</accession>